<name>A0ABR2KQX2_9EUKA</name>
<evidence type="ECO:0000313" key="2">
    <source>
        <dbReference type="Proteomes" id="UP001470230"/>
    </source>
</evidence>
<dbReference type="InterPro" id="IPR016024">
    <property type="entry name" value="ARM-type_fold"/>
</dbReference>
<comment type="caution">
    <text evidence="1">The sequence shown here is derived from an EMBL/GenBank/DDBJ whole genome shotgun (WGS) entry which is preliminary data.</text>
</comment>
<organism evidence="1 2">
    <name type="scientific">Tritrichomonas musculus</name>
    <dbReference type="NCBI Taxonomy" id="1915356"/>
    <lineage>
        <taxon>Eukaryota</taxon>
        <taxon>Metamonada</taxon>
        <taxon>Parabasalia</taxon>
        <taxon>Tritrichomonadida</taxon>
        <taxon>Tritrichomonadidae</taxon>
        <taxon>Tritrichomonas</taxon>
    </lineage>
</organism>
<sequence>MQELDLKFYEQLFLSTGNANQEILNQASLKILELLNKENRLRFIISCKLILDQYPNLDPLLQKQTILFLNKAFSPEEGKDIINYIWNPPSDENIKNKEKPPNKEENNKKAKFAEIKNEIKKTCFKLLECKDETTLDLASQCLGNISIYDRGNFDEIFSLLVHNIIDDQFNLNPQIRLHIIKTIKYYFQNRIYYRESHNFSQKFLYSFSLLLTGIIKILNNFQQFDERFIFEIFETLAAFVPVQPTYFFFVLIYGNDKMKEDNKNKMRDIFGSIFSIAQKYPYNEDIFKSFHHFFFSLFHSPYKYINEISPDKHKDIFSEFSVLFNEYINKINFLTIFPPTNVSYIAIDFWNEIGEYEKKKKEKIVKNSNFEYYAKEHQIENQFDFKNDFPSPPLFYVFDHYRASLLPLIIKSMEIVDPEKADSDDLSDFESNSNDIHIYATSVVRYFFYFNPPATAQYIFDYFHDTLSQGTNFWNIRQAQMQMIISICSLYDDNKPFQPVLDFIKSISGWMIQTINDYKDKNIVLNTTLLAFTTAFKYYNLFINPDMMMQLLQILCNICKEIPSQNIVQCCIELVKQIVSCFDGRDPNSQLKMIYPSINDFISIIYNRPDFLNSKYFSALFSLKETIIDHTNPNINNEIIIEVMNNSFRVCQETQNLYIFLSDLHVFSIIMADYGEHFISQGLEVSSRLFSLLNGTNPTIIEDCLSCLINIISGLKTKAEPLIPQLKEQLLNAYRSQSPGIIIQVNRVIGSLFKNTGPMMFDILRSSVDSIVNQIDAALSQSEYSIYFFRRIHYLVFPLAQILKSIPPQEPICGQLRDHLFNQFNKVLNFFKFQDKNDQNIFLEAITFGFAAVIHASSFDVKFLRDHKMELFSIANLINSLDNKSDDLLSAFCKFMKCSIRVMSKDAVLKFKMKNKENIKVLIWAECSSVPKLKFKAKNLIDDLLKPKFSK</sequence>
<protein>
    <recommendedName>
        <fullName evidence="3">Importin N-terminal domain-containing protein</fullName>
    </recommendedName>
</protein>
<dbReference type="SUPFAM" id="SSF48371">
    <property type="entry name" value="ARM repeat"/>
    <property type="match status" value="1"/>
</dbReference>
<proteinExistence type="predicted"/>
<evidence type="ECO:0000313" key="1">
    <source>
        <dbReference type="EMBL" id="KAK8893151.1"/>
    </source>
</evidence>
<dbReference type="Proteomes" id="UP001470230">
    <property type="component" value="Unassembled WGS sequence"/>
</dbReference>
<gene>
    <name evidence="1" type="ORF">M9Y10_021566</name>
</gene>
<accession>A0ABR2KQX2</accession>
<dbReference type="Gene3D" id="1.25.10.10">
    <property type="entry name" value="Leucine-rich Repeat Variant"/>
    <property type="match status" value="1"/>
</dbReference>
<reference evidence="1 2" key="1">
    <citation type="submission" date="2024-04" db="EMBL/GenBank/DDBJ databases">
        <title>Tritrichomonas musculus Genome.</title>
        <authorList>
            <person name="Alves-Ferreira E."/>
            <person name="Grigg M."/>
            <person name="Lorenzi H."/>
            <person name="Galac M."/>
        </authorList>
    </citation>
    <scope>NUCLEOTIDE SEQUENCE [LARGE SCALE GENOMIC DNA]</scope>
    <source>
        <strain evidence="1 2">EAF2021</strain>
    </source>
</reference>
<evidence type="ECO:0008006" key="3">
    <source>
        <dbReference type="Google" id="ProtNLM"/>
    </source>
</evidence>
<dbReference type="EMBL" id="JAPFFF010000003">
    <property type="protein sequence ID" value="KAK8893151.1"/>
    <property type="molecule type" value="Genomic_DNA"/>
</dbReference>
<dbReference type="InterPro" id="IPR011989">
    <property type="entry name" value="ARM-like"/>
</dbReference>
<keyword evidence="2" id="KW-1185">Reference proteome</keyword>